<dbReference type="RefSeq" id="WP_307040713.1">
    <property type="nucleotide sequence ID" value="NZ_JAUSYY010000001.1"/>
</dbReference>
<dbReference type="InterPro" id="IPR057204">
    <property type="entry name" value="DUF7882"/>
</dbReference>
<reference evidence="2 3" key="1">
    <citation type="submission" date="2023-07" db="EMBL/GenBank/DDBJ databases">
        <title>Comparative genomics of wheat-associated soil bacteria to identify genetic determinants of phenazine resistance.</title>
        <authorList>
            <person name="Mouncey N."/>
        </authorList>
    </citation>
    <scope>NUCLEOTIDE SEQUENCE [LARGE SCALE GENOMIC DNA]</scope>
    <source>
        <strain evidence="2 3">V3I3</strain>
    </source>
</reference>
<name>A0ABU0R756_9MICO</name>
<dbReference type="Pfam" id="PF25355">
    <property type="entry name" value="DUF7882"/>
    <property type="match status" value="1"/>
</dbReference>
<evidence type="ECO:0000313" key="2">
    <source>
        <dbReference type="EMBL" id="MDQ0893905.1"/>
    </source>
</evidence>
<feature type="domain" description="DUF7882" evidence="1">
    <location>
        <begin position="1"/>
        <end position="95"/>
    </location>
</feature>
<dbReference type="Proteomes" id="UP001239083">
    <property type="component" value="Unassembled WGS sequence"/>
</dbReference>
<evidence type="ECO:0000313" key="3">
    <source>
        <dbReference type="Proteomes" id="UP001239083"/>
    </source>
</evidence>
<dbReference type="EMBL" id="JAUSYY010000001">
    <property type="protein sequence ID" value="MDQ0893905.1"/>
    <property type="molecule type" value="Genomic_DNA"/>
</dbReference>
<sequence length="100" mass="11417">MGTLNYDSRITVELDDRTLAHLQLVIWSKLRRGEHFSFTWTVESATPRRTSVWCAPNIPMVFEYDQSEPAELNPRWMELLTKSANSGAGLRLLPEPEPGS</sequence>
<comment type="caution">
    <text evidence="2">The sequence shown here is derived from an EMBL/GenBank/DDBJ whole genome shotgun (WGS) entry which is preliminary data.</text>
</comment>
<accession>A0ABU0R756</accession>
<organism evidence="2 3">
    <name type="scientific">Agromyces ramosus</name>
    <dbReference type="NCBI Taxonomy" id="33879"/>
    <lineage>
        <taxon>Bacteria</taxon>
        <taxon>Bacillati</taxon>
        <taxon>Actinomycetota</taxon>
        <taxon>Actinomycetes</taxon>
        <taxon>Micrococcales</taxon>
        <taxon>Microbacteriaceae</taxon>
        <taxon>Agromyces</taxon>
    </lineage>
</organism>
<keyword evidence="3" id="KW-1185">Reference proteome</keyword>
<gene>
    <name evidence="2" type="ORF">QFZ26_001460</name>
</gene>
<protein>
    <recommendedName>
        <fullName evidence="1">DUF7882 domain-containing protein</fullName>
    </recommendedName>
</protein>
<evidence type="ECO:0000259" key="1">
    <source>
        <dbReference type="Pfam" id="PF25355"/>
    </source>
</evidence>
<proteinExistence type="predicted"/>